<dbReference type="Proteomes" id="UP001209412">
    <property type="component" value="Unassembled WGS sequence"/>
</dbReference>
<evidence type="ECO:0000313" key="1">
    <source>
        <dbReference type="EMBL" id="MCX4147420.1"/>
    </source>
</evidence>
<gene>
    <name evidence="2" type="ORF">NIE36_18780</name>
    <name evidence="1" type="ORF">OSB80_18835</name>
</gene>
<evidence type="ECO:0000313" key="3">
    <source>
        <dbReference type="Proteomes" id="UP001209412"/>
    </source>
</evidence>
<name>A0AAP5BDC8_9BURK</name>
<evidence type="ECO:0000313" key="4">
    <source>
        <dbReference type="Proteomes" id="UP001242288"/>
    </source>
</evidence>
<sequence length="68" mass="7449">MLAFRLKLLSVSGTPVFTEHLVRHAVMTKRCALPAVPENRVMPSPLASEKITSLYEGGEIGRTEAKPD</sequence>
<keyword evidence="3" id="KW-1185">Reference proteome</keyword>
<dbReference type="EMBL" id="JAMXWF010000014">
    <property type="protein sequence ID" value="MDQ6409243.1"/>
    <property type="molecule type" value="Genomic_DNA"/>
</dbReference>
<protein>
    <submittedName>
        <fullName evidence="2">Uncharacterized protein</fullName>
    </submittedName>
</protein>
<comment type="caution">
    <text evidence="2">The sequence shown here is derived from an EMBL/GenBank/DDBJ whole genome shotgun (WGS) entry which is preliminary data.</text>
</comment>
<dbReference type="EMBL" id="JAPKHW010000014">
    <property type="protein sequence ID" value="MCX4147420.1"/>
    <property type="molecule type" value="Genomic_DNA"/>
</dbReference>
<proteinExistence type="predicted"/>
<dbReference type="AlphaFoldDB" id="A0AAP5BDC8"/>
<dbReference type="Proteomes" id="UP001242288">
    <property type="component" value="Unassembled WGS sequence"/>
</dbReference>
<dbReference type="RefSeq" id="WP_266258830.1">
    <property type="nucleotide sequence ID" value="NZ_JAMXWF010000014.1"/>
</dbReference>
<accession>A0AAP5BDC8</accession>
<evidence type="ECO:0000313" key="2">
    <source>
        <dbReference type="EMBL" id="MDQ6409243.1"/>
    </source>
</evidence>
<reference evidence="2" key="1">
    <citation type="submission" date="2022-06" db="EMBL/GenBank/DDBJ databases">
        <title>PHB producers.</title>
        <authorList>
            <person name="Besaury L."/>
        </authorList>
    </citation>
    <scope>NUCLEOTIDE SEQUENCE</scope>
    <source>
        <strain evidence="2 3">SEWS6</strain>
    </source>
</reference>
<organism evidence="2 4">
    <name type="scientific">Paraburkholderia madseniana</name>
    <dbReference type="NCBI Taxonomy" id="2599607"/>
    <lineage>
        <taxon>Bacteria</taxon>
        <taxon>Pseudomonadati</taxon>
        <taxon>Pseudomonadota</taxon>
        <taxon>Betaproteobacteria</taxon>
        <taxon>Burkholderiales</taxon>
        <taxon>Burkholderiaceae</taxon>
        <taxon>Paraburkholderia</taxon>
    </lineage>
</organism>